<accession>A0AAQ3KH87</accession>
<dbReference type="SMART" id="SM00355">
    <property type="entry name" value="ZnF_C2H2"/>
    <property type="match status" value="1"/>
</dbReference>
<comment type="subcellular location">
    <subcellularLocation>
        <location evidence="1">Nucleus</location>
    </subcellularLocation>
</comment>
<organism evidence="11 12">
    <name type="scientific">Canna indica</name>
    <name type="common">Indian-shot</name>
    <dbReference type="NCBI Taxonomy" id="4628"/>
    <lineage>
        <taxon>Eukaryota</taxon>
        <taxon>Viridiplantae</taxon>
        <taxon>Streptophyta</taxon>
        <taxon>Embryophyta</taxon>
        <taxon>Tracheophyta</taxon>
        <taxon>Spermatophyta</taxon>
        <taxon>Magnoliopsida</taxon>
        <taxon>Liliopsida</taxon>
        <taxon>Zingiberales</taxon>
        <taxon>Cannaceae</taxon>
        <taxon>Canna</taxon>
    </lineage>
</organism>
<keyword evidence="12" id="KW-1185">Reference proteome</keyword>
<feature type="region of interest" description="Disordered" evidence="9">
    <location>
        <begin position="66"/>
        <end position="98"/>
    </location>
</feature>
<keyword evidence="5" id="KW-0805">Transcription regulation</keyword>
<dbReference type="GO" id="GO:0008270">
    <property type="term" value="F:zinc ion binding"/>
    <property type="evidence" value="ECO:0007669"/>
    <property type="project" value="UniProtKB-KW"/>
</dbReference>
<keyword evidence="4" id="KW-0862">Zinc</keyword>
<keyword evidence="6" id="KW-0804">Transcription</keyword>
<reference evidence="11 12" key="1">
    <citation type="submission" date="2023-10" db="EMBL/GenBank/DDBJ databases">
        <title>Chromosome-scale genome assembly provides insights into flower coloration mechanisms of Canna indica.</title>
        <authorList>
            <person name="Li C."/>
        </authorList>
    </citation>
    <scope>NUCLEOTIDE SEQUENCE [LARGE SCALE GENOMIC DNA]</scope>
    <source>
        <tissue evidence="11">Flower</tissue>
    </source>
</reference>
<name>A0AAQ3KH87_9LILI</name>
<dbReference type="PANTHER" id="PTHR45801:SF119">
    <property type="entry name" value="ZINC FINGER PROTEIN 10-LIKE"/>
    <property type="match status" value="1"/>
</dbReference>
<evidence type="ECO:0000313" key="11">
    <source>
        <dbReference type="EMBL" id="WOL08404.1"/>
    </source>
</evidence>
<dbReference type="PANTHER" id="PTHR45801">
    <property type="entry name" value="OS07G0101800 PROTEIN"/>
    <property type="match status" value="1"/>
</dbReference>
<keyword evidence="3 8" id="KW-0863">Zinc-finger</keyword>
<dbReference type="Proteomes" id="UP001327560">
    <property type="component" value="Chromosome 5"/>
</dbReference>
<gene>
    <name evidence="11" type="ORF">Cni_G17157</name>
</gene>
<evidence type="ECO:0000256" key="3">
    <source>
        <dbReference type="ARBA" id="ARBA00022771"/>
    </source>
</evidence>
<evidence type="ECO:0000256" key="5">
    <source>
        <dbReference type="ARBA" id="ARBA00023015"/>
    </source>
</evidence>
<dbReference type="Gene3D" id="3.30.160.60">
    <property type="entry name" value="Classic Zinc Finger"/>
    <property type="match status" value="1"/>
</dbReference>
<evidence type="ECO:0000259" key="10">
    <source>
        <dbReference type="PROSITE" id="PS50157"/>
    </source>
</evidence>
<dbReference type="InterPro" id="IPR036236">
    <property type="entry name" value="Znf_C2H2_sf"/>
</dbReference>
<dbReference type="InterPro" id="IPR013087">
    <property type="entry name" value="Znf_C2H2_type"/>
</dbReference>
<keyword evidence="7" id="KW-0539">Nucleus</keyword>
<sequence length="263" mass="29259">MDQARFWMWARARYNINRLGARNYESWEEKAFAEDTAGHLGGCFWPPRSYSCSFCRREFRSAQALGGHMNVHRRDRARLKQSSSSSSSSPGEETVDGSVQHPINSCAVVGNLNPNPNSSALASVTSPRVSAPLIQENWNGNIFFSPSFSSSTDRDKLKGSFFSTSRTLEESTPPRVLVVPEVKLGGGDLGFEELSFQRSRDRGDEEINCNKRRRIFKATPAAASMVRVGSSGDQQQADQCEVKLNSFEELDLELRLGDAPKIK</sequence>
<dbReference type="PROSITE" id="PS50157">
    <property type="entry name" value="ZINC_FINGER_C2H2_2"/>
    <property type="match status" value="1"/>
</dbReference>
<proteinExistence type="predicted"/>
<evidence type="ECO:0000256" key="8">
    <source>
        <dbReference type="PROSITE-ProRule" id="PRU00042"/>
    </source>
</evidence>
<dbReference type="EMBL" id="CP136894">
    <property type="protein sequence ID" value="WOL08404.1"/>
    <property type="molecule type" value="Genomic_DNA"/>
</dbReference>
<evidence type="ECO:0000256" key="6">
    <source>
        <dbReference type="ARBA" id="ARBA00023163"/>
    </source>
</evidence>
<dbReference type="InterPro" id="IPR052426">
    <property type="entry name" value="Plant_dev_regulator"/>
</dbReference>
<evidence type="ECO:0000313" key="12">
    <source>
        <dbReference type="Proteomes" id="UP001327560"/>
    </source>
</evidence>
<evidence type="ECO:0000256" key="4">
    <source>
        <dbReference type="ARBA" id="ARBA00022833"/>
    </source>
</evidence>
<evidence type="ECO:0000256" key="9">
    <source>
        <dbReference type="SAM" id="MobiDB-lite"/>
    </source>
</evidence>
<dbReference type="Pfam" id="PF13912">
    <property type="entry name" value="zf-C2H2_6"/>
    <property type="match status" value="1"/>
</dbReference>
<evidence type="ECO:0000256" key="1">
    <source>
        <dbReference type="ARBA" id="ARBA00004123"/>
    </source>
</evidence>
<dbReference type="AlphaFoldDB" id="A0AAQ3KH87"/>
<protein>
    <recommendedName>
        <fullName evidence="10">C2H2-type domain-containing protein</fullName>
    </recommendedName>
</protein>
<dbReference type="PROSITE" id="PS00028">
    <property type="entry name" value="ZINC_FINGER_C2H2_1"/>
    <property type="match status" value="1"/>
</dbReference>
<keyword evidence="2" id="KW-0479">Metal-binding</keyword>
<evidence type="ECO:0000256" key="2">
    <source>
        <dbReference type="ARBA" id="ARBA00022723"/>
    </source>
</evidence>
<dbReference type="SUPFAM" id="SSF57667">
    <property type="entry name" value="beta-beta-alpha zinc fingers"/>
    <property type="match status" value="1"/>
</dbReference>
<feature type="compositionally biased region" description="Basic residues" evidence="9">
    <location>
        <begin position="70"/>
        <end position="79"/>
    </location>
</feature>
<feature type="domain" description="C2H2-type" evidence="10">
    <location>
        <begin position="50"/>
        <end position="77"/>
    </location>
</feature>
<dbReference type="GO" id="GO:0005634">
    <property type="term" value="C:nucleus"/>
    <property type="evidence" value="ECO:0007669"/>
    <property type="project" value="UniProtKB-SubCell"/>
</dbReference>
<evidence type="ECO:0000256" key="7">
    <source>
        <dbReference type="ARBA" id="ARBA00023242"/>
    </source>
</evidence>